<feature type="region of interest" description="Disordered" evidence="2">
    <location>
        <begin position="112"/>
        <end position="142"/>
    </location>
</feature>
<feature type="region of interest" description="Disordered" evidence="2">
    <location>
        <begin position="244"/>
        <end position="270"/>
    </location>
</feature>
<sequence length="270" mass="29478">MTDSKWWTMTCGILLLSSSGLVGCHSATTGHLQKFGAIAPHDQSVATHDAASVTMESTAARTPIETVPLRRHRGYPVACKPVSHPHPASPNKAIRDESFVLTSGSEAPPLLIPESLIPPLPAGPSPPVRVTQRSSPNKQPAQPRILDLADDCLPSPSDVHTGPGQPIASLSEEFEKLKLELKKNQTQLANLQKDLSHAHAKIAQLKQDVDYWKNEVTQLQEELRQQHVDDVAVLNELSNELGRILSEQRNTQNAPNRPPDSSNKSVRSKE</sequence>
<feature type="compositionally biased region" description="Polar residues" evidence="2">
    <location>
        <begin position="131"/>
        <end position="140"/>
    </location>
</feature>
<evidence type="ECO:0000313" key="3">
    <source>
        <dbReference type="EMBL" id="TWT43031.1"/>
    </source>
</evidence>
<evidence type="ECO:0000256" key="1">
    <source>
        <dbReference type="SAM" id="Coils"/>
    </source>
</evidence>
<comment type="caution">
    <text evidence="3">The sequence shown here is derived from an EMBL/GenBank/DDBJ whole genome shotgun (WGS) entry which is preliminary data.</text>
</comment>
<dbReference type="EMBL" id="SIHI01000035">
    <property type="protein sequence ID" value="TWT43031.1"/>
    <property type="molecule type" value="Genomic_DNA"/>
</dbReference>
<dbReference type="RefSeq" id="WP_146511908.1">
    <property type="nucleotide sequence ID" value="NZ_SIHI01000035.1"/>
</dbReference>
<keyword evidence="4" id="KW-1185">Reference proteome</keyword>
<evidence type="ECO:0000256" key="2">
    <source>
        <dbReference type="SAM" id="MobiDB-lite"/>
    </source>
</evidence>
<name>A0A5C5VZ54_9PLAN</name>
<proteinExistence type="predicted"/>
<feature type="coiled-coil region" evidence="1">
    <location>
        <begin position="167"/>
        <end position="222"/>
    </location>
</feature>
<gene>
    <name evidence="3" type="ORF">KOR42_45610</name>
</gene>
<feature type="compositionally biased region" description="Pro residues" evidence="2">
    <location>
        <begin position="116"/>
        <end position="127"/>
    </location>
</feature>
<dbReference type="Proteomes" id="UP000317243">
    <property type="component" value="Unassembled WGS sequence"/>
</dbReference>
<organism evidence="3 4">
    <name type="scientific">Thalassoglobus neptunius</name>
    <dbReference type="NCBI Taxonomy" id="1938619"/>
    <lineage>
        <taxon>Bacteria</taxon>
        <taxon>Pseudomonadati</taxon>
        <taxon>Planctomycetota</taxon>
        <taxon>Planctomycetia</taxon>
        <taxon>Planctomycetales</taxon>
        <taxon>Planctomycetaceae</taxon>
        <taxon>Thalassoglobus</taxon>
    </lineage>
</organism>
<dbReference type="PROSITE" id="PS51257">
    <property type="entry name" value="PROKAR_LIPOPROTEIN"/>
    <property type="match status" value="1"/>
</dbReference>
<keyword evidence="1" id="KW-0175">Coiled coil</keyword>
<accession>A0A5C5VZ54</accession>
<dbReference type="Gene3D" id="1.20.5.340">
    <property type="match status" value="1"/>
</dbReference>
<protein>
    <submittedName>
        <fullName evidence="3">Uncharacterized protein</fullName>
    </submittedName>
</protein>
<dbReference type="AlphaFoldDB" id="A0A5C5VZ54"/>
<reference evidence="3 4" key="1">
    <citation type="submission" date="2019-02" db="EMBL/GenBank/DDBJ databases">
        <title>Deep-cultivation of Planctomycetes and their phenomic and genomic characterization uncovers novel biology.</title>
        <authorList>
            <person name="Wiegand S."/>
            <person name="Jogler M."/>
            <person name="Boedeker C."/>
            <person name="Pinto D."/>
            <person name="Vollmers J."/>
            <person name="Rivas-Marin E."/>
            <person name="Kohn T."/>
            <person name="Peeters S.H."/>
            <person name="Heuer A."/>
            <person name="Rast P."/>
            <person name="Oberbeckmann S."/>
            <person name="Bunk B."/>
            <person name="Jeske O."/>
            <person name="Meyerdierks A."/>
            <person name="Storesund J.E."/>
            <person name="Kallscheuer N."/>
            <person name="Luecker S."/>
            <person name="Lage O.M."/>
            <person name="Pohl T."/>
            <person name="Merkel B.J."/>
            <person name="Hornburger P."/>
            <person name="Mueller R.-W."/>
            <person name="Bruemmer F."/>
            <person name="Labrenz M."/>
            <person name="Spormann A.M."/>
            <person name="Op Den Camp H."/>
            <person name="Overmann J."/>
            <person name="Amann R."/>
            <person name="Jetten M.S.M."/>
            <person name="Mascher T."/>
            <person name="Medema M.H."/>
            <person name="Devos D.P."/>
            <person name="Kaster A.-K."/>
            <person name="Ovreas L."/>
            <person name="Rohde M."/>
            <person name="Galperin M.Y."/>
            <person name="Jogler C."/>
        </authorList>
    </citation>
    <scope>NUCLEOTIDE SEQUENCE [LARGE SCALE GENOMIC DNA]</scope>
    <source>
        <strain evidence="3 4">KOR42</strain>
    </source>
</reference>
<evidence type="ECO:0000313" key="4">
    <source>
        <dbReference type="Proteomes" id="UP000317243"/>
    </source>
</evidence>
<feature type="compositionally biased region" description="Polar residues" evidence="2">
    <location>
        <begin position="247"/>
        <end position="270"/>
    </location>
</feature>